<dbReference type="SUPFAM" id="SSF53335">
    <property type="entry name" value="S-adenosyl-L-methionine-dependent methyltransferases"/>
    <property type="match status" value="1"/>
</dbReference>
<keyword evidence="2" id="KW-0489">Methyltransferase</keyword>
<dbReference type="InterPro" id="IPR029063">
    <property type="entry name" value="SAM-dependent_MTases_sf"/>
</dbReference>
<dbReference type="AlphaFoldDB" id="A0A3A8AX02"/>
<dbReference type="EMBL" id="RAPE01000001">
    <property type="protein sequence ID" value="RKF16307.1"/>
    <property type="molecule type" value="Genomic_DNA"/>
</dbReference>
<name>A0A3A8AX02_9RHOB</name>
<feature type="domain" description="Methyltransferase" evidence="1">
    <location>
        <begin position="50"/>
        <end position="143"/>
    </location>
</feature>
<dbReference type="RefSeq" id="WP_121163313.1">
    <property type="nucleotide sequence ID" value="NZ_RAPE01000001.1"/>
</dbReference>
<gene>
    <name evidence="2" type="ORF">D6850_01740</name>
</gene>
<comment type="caution">
    <text evidence="2">The sequence shown here is derived from an EMBL/GenBank/DDBJ whole genome shotgun (WGS) entry which is preliminary data.</text>
</comment>
<reference evidence="2 3" key="1">
    <citation type="submission" date="2018-09" db="EMBL/GenBank/DDBJ databases">
        <title>Roseovarius spongiae sp. nov., isolated from a marine sponge.</title>
        <authorList>
            <person name="Zhuang L."/>
            <person name="Luo L."/>
        </authorList>
    </citation>
    <scope>NUCLEOTIDE SEQUENCE [LARGE SCALE GENOMIC DNA]</scope>
    <source>
        <strain evidence="2 3">HN-E21</strain>
    </source>
</reference>
<dbReference type="Pfam" id="PF13649">
    <property type="entry name" value="Methyltransf_25"/>
    <property type="match status" value="1"/>
</dbReference>
<evidence type="ECO:0000259" key="1">
    <source>
        <dbReference type="Pfam" id="PF13649"/>
    </source>
</evidence>
<dbReference type="GO" id="GO:0032259">
    <property type="term" value="P:methylation"/>
    <property type="evidence" value="ECO:0007669"/>
    <property type="project" value="UniProtKB-KW"/>
</dbReference>
<dbReference type="PANTHER" id="PTHR43591:SF24">
    <property type="entry name" value="2-METHOXY-6-POLYPRENYL-1,4-BENZOQUINOL METHYLASE, MITOCHONDRIAL"/>
    <property type="match status" value="1"/>
</dbReference>
<dbReference type="PANTHER" id="PTHR43591">
    <property type="entry name" value="METHYLTRANSFERASE"/>
    <property type="match status" value="1"/>
</dbReference>
<keyword evidence="2" id="KW-0808">Transferase</keyword>
<sequence>MSDDNTDQAEYWTSGPGRKWVEQREALDATLAPVLDLMLERAAPAPGMRVLDVACGTGTSTLAIAERIAPGGRVLGVDISETLLEEARARGDAVTNAHFTRGDAQIHPFELAAHDVAVSRFGMMFFADPAQAFRNIASSLKPGAPLVFTAWRSVAENPWFAIPAKAARERLGDASPTPPRAPGPMAFEDETYVAELLQKAGLQDVEVARADVALTPPGTAVDVAALSTRIGPAASIIREKNGSAEDIAAIQKALRDALANFETPEGIRIPAAIQLCTARTAG</sequence>
<proteinExistence type="predicted"/>
<evidence type="ECO:0000313" key="3">
    <source>
        <dbReference type="Proteomes" id="UP000281128"/>
    </source>
</evidence>
<dbReference type="OrthoDB" id="9777638at2"/>
<accession>A0A3A8AX02</accession>
<dbReference type="GO" id="GO:0008168">
    <property type="term" value="F:methyltransferase activity"/>
    <property type="evidence" value="ECO:0007669"/>
    <property type="project" value="UniProtKB-KW"/>
</dbReference>
<dbReference type="Proteomes" id="UP000281128">
    <property type="component" value="Unassembled WGS sequence"/>
</dbReference>
<dbReference type="Gene3D" id="3.40.50.150">
    <property type="entry name" value="Vaccinia Virus protein VP39"/>
    <property type="match status" value="1"/>
</dbReference>
<keyword evidence="3" id="KW-1185">Reference proteome</keyword>
<dbReference type="InterPro" id="IPR041698">
    <property type="entry name" value="Methyltransf_25"/>
</dbReference>
<organism evidence="2 3">
    <name type="scientific">Roseovarius spongiae</name>
    <dbReference type="NCBI Taxonomy" id="2320272"/>
    <lineage>
        <taxon>Bacteria</taxon>
        <taxon>Pseudomonadati</taxon>
        <taxon>Pseudomonadota</taxon>
        <taxon>Alphaproteobacteria</taxon>
        <taxon>Rhodobacterales</taxon>
        <taxon>Roseobacteraceae</taxon>
        <taxon>Roseovarius</taxon>
    </lineage>
</organism>
<protein>
    <submittedName>
        <fullName evidence="2">Class I SAM-dependent methyltransferase</fullName>
    </submittedName>
</protein>
<evidence type="ECO:0000313" key="2">
    <source>
        <dbReference type="EMBL" id="RKF16307.1"/>
    </source>
</evidence>
<dbReference type="CDD" id="cd02440">
    <property type="entry name" value="AdoMet_MTases"/>
    <property type="match status" value="1"/>
</dbReference>